<dbReference type="GO" id="GO:0003677">
    <property type="term" value="F:DNA binding"/>
    <property type="evidence" value="ECO:0007669"/>
    <property type="project" value="InterPro"/>
</dbReference>
<evidence type="ECO:0000313" key="3">
    <source>
        <dbReference type="Proteomes" id="UP000242263"/>
    </source>
</evidence>
<reference evidence="2 3" key="1">
    <citation type="submission" date="2017-12" db="EMBL/GenBank/DDBJ databases">
        <title>Phylogenetic diversity of female urinary microbiome.</title>
        <authorList>
            <person name="Thomas-White K."/>
            <person name="Wolfe A.J."/>
        </authorList>
    </citation>
    <scope>NUCLEOTIDE SEQUENCE [LARGE SCALE GENOMIC DNA]</scope>
    <source>
        <strain evidence="2 3">UMB0064</strain>
    </source>
</reference>
<dbReference type="InterPro" id="IPR010982">
    <property type="entry name" value="Lambda_DNA-bd_dom_sf"/>
</dbReference>
<protein>
    <submittedName>
        <fullName evidence="2">Transcriptional regulator</fullName>
    </submittedName>
</protein>
<dbReference type="CDD" id="cd00093">
    <property type="entry name" value="HTH_XRE"/>
    <property type="match status" value="1"/>
</dbReference>
<gene>
    <name evidence="2" type="ORF">CYJ32_07835</name>
</gene>
<dbReference type="PROSITE" id="PS50943">
    <property type="entry name" value="HTH_CROC1"/>
    <property type="match status" value="1"/>
</dbReference>
<name>A0A2I1M1F1_9BIFI</name>
<comment type="caution">
    <text evidence="2">The sequence shown here is derived from an EMBL/GenBank/DDBJ whole genome shotgun (WGS) entry which is preliminary data.</text>
</comment>
<dbReference type="RefSeq" id="WP_049217327.1">
    <property type="nucleotide sequence ID" value="NZ_CBDEIH010000005.1"/>
</dbReference>
<dbReference type="SUPFAM" id="SSF47413">
    <property type="entry name" value="lambda repressor-like DNA-binding domains"/>
    <property type="match status" value="1"/>
</dbReference>
<proteinExistence type="predicted"/>
<sequence>METQKKLSKYISYRLRLIGKNRPWLAEQLGISVAQVDRIMAGHSPLSLERIEVIAHAVGMKPSELIAQVEV</sequence>
<dbReference type="Pfam" id="PF08667">
    <property type="entry name" value="BetR"/>
    <property type="match status" value="1"/>
</dbReference>
<dbReference type="AlphaFoldDB" id="A0A2I1M1F1"/>
<evidence type="ECO:0000313" key="2">
    <source>
        <dbReference type="EMBL" id="PKZ13946.1"/>
    </source>
</evidence>
<accession>A0A2I1M1F1</accession>
<organism evidence="2 3">
    <name type="scientific">Alloscardovia omnicolens</name>
    <dbReference type="NCBI Taxonomy" id="419015"/>
    <lineage>
        <taxon>Bacteria</taxon>
        <taxon>Bacillati</taxon>
        <taxon>Actinomycetota</taxon>
        <taxon>Actinomycetes</taxon>
        <taxon>Bifidobacteriales</taxon>
        <taxon>Bifidobacteriaceae</taxon>
        <taxon>Alloscardovia</taxon>
    </lineage>
</organism>
<dbReference type="InterPro" id="IPR001387">
    <property type="entry name" value="Cro/C1-type_HTH"/>
</dbReference>
<dbReference type="Proteomes" id="UP000242263">
    <property type="component" value="Unassembled WGS sequence"/>
</dbReference>
<dbReference type="Gene3D" id="1.10.260.40">
    <property type="entry name" value="lambda repressor-like DNA-binding domains"/>
    <property type="match status" value="1"/>
</dbReference>
<dbReference type="InterPro" id="IPR013975">
    <property type="entry name" value="Tscrpt_reg_BetR_N"/>
</dbReference>
<feature type="domain" description="HTH cro/C1-type" evidence="1">
    <location>
        <begin position="25"/>
        <end position="65"/>
    </location>
</feature>
<dbReference type="EMBL" id="PKGU01000009">
    <property type="protein sequence ID" value="PKZ13946.1"/>
    <property type="molecule type" value="Genomic_DNA"/>
</dbReference>
<evidence type="ECO:0000259" key="1">
    <source>
        <dbReference type="PROSITE" id="PS50943"/>
    </source>
</evidence>